<sequence length="186" mass="21620">QQKFQEETPDKGSNHQWERTEEKSNLNETSNKTNKLTSKSSPIKSILKSAKLTKLTQEESDDEVIEIEPPNIPKENLKLKKQIDEVQVENAEMKSILKTIDKTRELDYNETFNSAKNLKIRRKLVPELRSALTSYFPASNGQLTKWLDCLHKSHHSHQRLMDRGKADENKYQVHSNNRVHDISNDL</sequence>
<gene>
    <name evidence="2" type="ORF">RhiirA1_478598</name>
</gene>
<name>A0A2N0QRU4_9GLOM</name>
<dbReference type="AlphaFoldDB" id="A0A2N0QRU4"/>
<evidence type="ECO:0000313" key="3">
    <source>
        <dbReference type="Proteomes" id="UP000232688"/>
    </source>
</evidence>
<accession>A0A2N0QRU4</accession>
<feature type="region of interest" description="Disordered" evidence="1">
    <location>
        <begin position="1"/>
        <end position="42"/>
    </location>
</feature>
<evidence type="ECO:0000256" key="1">
    <source>
        <dbReference type="SAM" id="MobiDB-lite"/>
    </source>
</evidence>
<reference evidence="2 3" key="1">
    <citation type="submission" date="2017-10" db="EMBL/GenBank/DDBJ databases">
        <title>Extensive intraspecific genome diversity in a model arbuscular mycorrhizal fungus.</title>
        <authorList>
            <person name="Chen E.C.H."/>
            <person name="Morin E."/>
            <person name="Baudet D."/>
            <person name="Noel J."/>
            <person name="Ndikumana S."/>
            <person name="Charron P."/>
            <person name="St-Onge C."/>
            <person name="Giorgi J."/>
            <person name="Grigoriev I.V."/>
            <person name="Roux C."/>
            <person name="Martin F.M."/>
            <person name="Corradi N."/>
        </authorList>
    </citation>
    <scope>NUCLEOTIDE SEQUENCE [LARGE SCALE GENOMIC DNA]</scope>
    <source>
        <strain evidence="2 3">A1</strain>
    </source>
</reference>
<feature type="compositionally biased region" description="Low complexity" evidence="1">
    <location>
        <begin position="26"/>
        <end position="42"/>
    </location>
</feature>
<dbReference type="VEuPathDB" id="FungiDB:RhiirA1_478598"/>
<dbReference type="VEuPathDB" id="FungiDB:FUN_002477"/>
<organism evidence="2 3">
    <name type="scientific">Rhizophagus irregularis</name>
    <dbReference type="NCBI Taxonomy" id="588596"/>
    <lineage>
        <taxon>Eukaryota</taxon>
        <taxon>Fungi</taxon>
        <taxon>Fungi incertae sedis</taxon>
        <taxon>Mucoromycota</taxon>
        <taxon>Glomeromycotina</taxon>
        <taxon>Glomeromycetes</taxon>
        <taxon>Glomerales</taxon>
        <taxon>Glomeraceae</taxon>
        <taxon>Rhizophagus</taxon>
    </lineage>
</organism>
<dbReference type="Proteomes" id="UP000232688">
    <property type="component" value="Unassembled WGS sequence"/>
</dbReference>
<feature type="non-terminal residue" evidence="2">
    <location>
        <position position="1"/>
    </location>
</feature>
<proteinExistence type="predicted"/>
<comment type="caution">
    <text evidence="2">The sequence shown here is derived from an EMBL/GenBank/DDBJ whole genome shotgun (WGS) entry which is preliminary data.</text>
</comment>
<evidence type="ECO:0000313" key="2">
    <source>
        <dbReference type="EMBL" id="PKC53771.1"/>
    </source>
</evidence>
<dbReference type="EMBL" id="LLXH01003849">
    <property type="protein sequence ID" value="PKC53771.1"/>
    <property type="molecule type" value="Genomic_DNA"/>
</dbReference>
<protein>
    <submittedName>
        <fullName evidence="2">Uncharacterized protein</fullName>
    </submittedName>
</protein>
<reference evidence="2 3" key="2">
    <citation type="submission" date="2017-10" db="EMBL/GenBank/DDBJ databases">
        <title>Genome analyses suggest a sexual origin of heterokaryosis in a supposedly ancient asexual fungus.</title>
        <authorList>
            <person name="Corradi N."/>
            <person name="Sedzielewska K."/>
            <person name="Noel J."/>
            <person name="Charron P."/>
            <person name="Farinelli L."/>
            <person name="Marton T."/>
            <person name="Kruger M."/>
            <person name="Pelin A."/>
            <person name="Brachmann A."/>
            <person name="Corradi N."/>
        </authorList>
    </citation>
    <scope>NUCLEOTIDE SEQUENCE [LARGE SCALE GENOMIC DNA]</scope>
    <source>
        <strain evidence="2 3">A1</strain>
    </source>
</reference>
<feature type="compositionally biased region" description="Basic and acidic residues" evidence="1">
    <location>
        <begin position="1"/>
        <end position="25"/>
    </location>
</feature>
<dbReference type="VEuPathDB" id="FungiDB:RhiirFUN_026905"/>